<dbReference type="PROSITE" id="PS01031">
    <property type="entry name" value="SHSP"/>
    <property type="match status" value="1"/>
</dbReference>
<keyword evidence="6" id="KW-1185">Reference proteome</keyword>
<comment type="caution">
    <text evidence="5">The sequence shown here is derived from an EMBL/GenBank/DDBJ whole genome shotgun (WGS) entry which is preliminary data.</text>
</comment>
<evidence type="ECO:0000313" key="5">
    <source>
        <dbReference type="EMBL" id="CAJ0587397.1"/>
    </source>
</evidence>
<dbReference type="PANTHER" id="PTHR45640">
    <property type="entry name" value="HEAT SHOCK PROTEIN HSP-12.2-RELATED"/>
    <property type="match status" value="1"/>
</dbReference>
<dbReference type="AlphaFoldDB" id="A0AA36DIH9"/>
<sequence length="187" mass="20677">MMRTMNALERSFPWAGLLQDTFGELAEAQKQVSLTDNGFSVGINVGEFKPEELKISLVDRMLTVNGEHNEETEEGSVRRSFSQSFRIPENVDIEHSALLVKSSTADQTCNSPAAQAILAKHLDTLEDYTKVADITAPLHSELAARTNGRWLVLCGPNTDVPAAWRGDATQFCSVTHKRTTCHAFQIE</sequence>
<dbReference type="Gene3D" id="2.60.40.790">
    <property type="match status" value="1"/>
</dbReference>
<dbReference type="EMBL" id="CATQJA010002710">
    <property type="protein sequence ID" value="CAJ0587397.1"/>
    <property type="molecule type" value="Genomic_DNA"/>
</dbReference>
<evidence type="ECO:0000256" key="2">
    <source>
        <dbReference type="PROSITE-ProRule" id="PRU00285"/>
    </source>
</evidence>
<proteinExistence type="inferred from homology"/>
<keyword evidence="1" id="KW-0346">Stress response</keyword>
<protein>
    <recommendedName>
        <fullName evidence="4">SHSP domain-containing protein</fullName>
    </recommendedName>
</protein>
<accession>A0AA36DIH9</accession>
<evidence type="ECO:0000256" key="3">
    <source>
        <dbReference type="RuleBase" id="RU003616"/>
    </source>
</evidence>
<evidence type="ECO:0000256" key="1">
    <source>
        <dbReference type="ARBA" id="ARBA00023016"/>
    </source>
</evidence>
<dbReference type="GO" id="GO:0005634">
    <property type="term" value="C:nucleus"/>
    <property type="evidence" value="ECO:0007669"/>
    <property type="project" value="TreeGrafter"/>
</dbReference>
<gene>
    <name evidence="5" type="ORF">MSPICULIGERA_LOCUS25366</name>
</gene>
<dbReference type="SUPFAM" id="SSF49764">
    <property type="entry name" value="HSP20-like chaperones"/>
    <property type="match status" value="1"/>
</dbReference>
<name>A0AA36DIH9_9BILA</name>
<dbReference type="GO" id="GO:0009408">
    <property type="term" value="P:response to heat"/>
    <property type="evidence" value="ECO:0007669"/>
    <property type="project" value="TreeGrafter"/>
</dbReference>
<evidence type="ECO:0000313" key="6">
    <source>
        <dbReference type="Proteomes" id="UP001177023"/>
    </source>
</evidence>
<dbReference type="Pfam" id="PF00011">
    <property type="entry name" value="HSP20"/>
    <property type="match status" value="1"/>
</dbReference>
<dbReference type="CDD" id="cd06526">
    <property type="entry name" value="metazoan_ACD"/>
    <property type="match status" value="1"/>
</dbReference>
<dbReference type="GO" id="GO:0051082">
    <property type="term" value="F:unfolded protein binding"/>
    <property type="evidence" value="ECO:0007669"/>
    <property type="project" value="TreeGrafter"/>
</dbReference>
<dbReference type="InterPro" id="IPR008978">
    <property type="entry name" value="HSP20-like_chaperone"/>
</dbReference>
<feature type="non-terminal residue" evidence="5">
    <location>
        <position position="187"/>
    </location>
</feature>
<reference evidence="5" key="1">
    <citation type="submission" date="2023-06" db="EMBL/GenBank/DDBJ databases">
        <authorList>
            <person name="Delattre M."/>
        </authorList>
    </citation>
    <scope>NUCLEOTIDE SEQUENCE</scope>
    <source>
        <strain evidence="5">AF72</strain>
    </source>
</reference>
<feature type="domain" description="SHSP" evidence="4">
    <location>
        <begin position="21"/>
        <end position="128"/>
    </location>
</feature>
<comment type="similarity">
    <text evidence="2 3">Belongs to the small heat shock protein (HSP20) family.</text>
</comment>
<dbReference type="PANTHER" id="PTHR45640:SF13">
    <property type="entry name" value="HEAT SHOCK PROTEIN 22-RELATED"/>
    <property type="match status" value="1"/>
</dbReference>
<organism evidence="5 6">
    <name type="scientific">Mesorhabditis spiculigera</name>
    <dbReference type="NCBI Taxonomy" id="96644"/>
    <lineage>
        <taxon>Eukaryota</taxon>
        <taxon>Metazoa</taxon>
        <taxon>Ecdysozoa</taxon>
        <taxon>Nematoda</taxon>
        <taxon>Chromadorea</taxon>
        <taxon>Rhabditida</taxon>
        <taxon>Rhabditina</taxon>
        <taxon>Rhabditomorpha</taxon>
        <taxon>Rhabditoidea</taxon>
        <taxon>Rhabditidae</taxon>
        <taxon>Mesorhabditinae</taxon>
        <taxon>Mesorhabditis</taxon>
    </lineage>
</organism>
<evidence type="ECO:0000259" key="4">
    <source>
        <dbReference type="PROSITE" id="PS01031"/>
    </source>
</evidence>
<dbReference type="InterPro" id="IPR001436">
    <property type="entry name" value="Alpha-crystallin/sHSP_animal"/>
</dbReference>
<dbReference type="GO" id="GO:0042026">
    <property type="term" value="P:protein refolding"/>
    <property type="evidence" value="ECO:0007669"/>
    <property type="project" value="TreeGrafter"/>
</dbReference>
<dbReference type="InterPro" id="IPR002068">
    <property type="entry name" value="A-crystallin/Hsp20_dom"/>
</dbReference>
<dbReference type="Proteomes" id="UP001177023">
    <property type="component" value="Unassembled WGS sequence"/>
</dbReference>
<dbReference type="GO" id="GO:0005737">
    <property type="term" value="C:cytoplasm"/>
    <property type="evidence" value="ECO:0007669"/>
    <property type="project" value="TreeGrafter"/>
</dbReference>